<keyword evidence="4" id="KW-1185">Reference proteome</keyword>
<proteinExistence type="predicted"/>
<organism evidence="3 4">
    <name type="scientific">Ranatra chinensis</name>
    <dbReference type="NCBI Taxonomy" id="642074"/>
    <lineage>
        <taxon>Eukaryota</taxon>
        <taxon>Metazoa</taxon>
        <taxon>Ecdysozoa</taxon>
        <taxon>Arthropoda</taxon>
        <taxon>Hexapoda</taxon>
        <taxon>Insecta</taxon>
        <taxon>Pterygota</taxon>
        <taxon>Neoptera</taxon>
        <taxon>Paraneoptera</taxon>
        <taxon>Hemiptera</taxon>
        <taxon>Heteroptera</taxon>
        <taxon>Panheteroptera</taxon>
        <taxon>Nepomorpha</taxon>
        <taxon>Nepidae</taxon>
        <taxon>Ranatrinae</taxon>
        <taxon>Ranatra</taxon>
    </lineage>
</organism>
<sequence length="108" mass="12084">MVSVRPLVVNIVNKPARLVADQRYEVTCESAGSRPPAVITWYKGKRLLRKVKDDTREHANLTTSVLSFVPNTEDDGKAITCRAENPNVTGLFVDTNWNIEVVCKQLTN</sequence>
<dbReference type="PROSITE" id="PS50835">
    <property type="entry name" value="IG_LIKE"/>
    <property type="match status" value="1"/>
</dbReference>
<feature type="domain" description="Ig-like" evidence="2">
    <location>
        <begin position="6"/>
        <end position="98"/>
    </location>
</feature>
<dbReference type="PANTHER" id="PTHR23278:SF31">
    <property type="entry name" value="SIDESTEP II, ISOFORM A"/>
    <property type="match status" value="1"/>
</dbReference>
<dbReference type="AlphaFoldDB" id="A0ABD0XSZ7"/>
<evidence type="ECO:0000313" key="4">
    <source>
        <dbReference type="Proteomes" id="UP001558652"/>
    </source>
</evidence>
<dbReference type="Gene3D" id="2.60.40.10">
    <property type="entry name" value="Immunoglobulins"/>
    <property type="match status" value="1"/>
</dbReference>
<accession>A0ABD0XSZ7</accession>
<dbReference type="PANTHER" id="PTHR23278">
    <property type="entry name" value="SIDESTEP PROTEIN"/>
    <property type="match status" value="1"/>
</dbReference>
<protein>
    <recommendedName>
        <fullName evidence="2">Ig-like domain-containing protein</fullName>
    </recommendedName>
</protein>
<dbReference type="SUPFAM" id="SSF48726">
    <property type="entry name" value="Immunoglobulin"/>
    <property type="match status" value="1"/>
</dbReference>
<dbReference type="Pfam" id="PF08205">
    <property type="entry name" value="C2-set_2"/>
    <property type="match status" value="1"/>
</dbReference>
<gene>
    <name evidence="3" type="ORF">AAG570_008379</name>
</gene>
<dbReference type="Proteomes" id="UP001558652">
    <property type="component" value="Unassembled WGS sequence"/>
</dbReference>
<evidence type="ECO:0000256" key="1">
    <source>
        <dbReference type="ARBA" id="ARBA00023157"/>
    </source>
</evidence>
<name>A0ABD0XSZ7_9HEMI</name>
<reference evidence="3 4" key="1">
    <citation type="submission" date="2024-07" db="EMBL/GenBank/DDBJ databases">
        <title>Chromosome-level genome assembly of the water stick insect Ranatra chinensis (Heteroptera: Nepidae).</title>
        <authorList>
            <person name="Liu X."/>
        </authorList>
    </citation>
    <scope>NUCLEOTIDE SEQUENCE [LARGE SCALE GENOMIC DNA]</scope>
    <source>
        <strain evidence="3">Cailab_2021Rc</strain>
        <tissue evidence="3">Muscle</tissue>
    </source>
</reference>
<keyword evidence="1" id="KW-1015">Disulfide bond</keyword>
<dbReference type="EMBL" id="JBFDAA010000023">
    <property type="protein sequence ID" value="KAL1110302.1"/>
    <property type="molecule type" value="Genomic_DNA"/>
</dbReference>
<evidence type="ECO:0000313" key="3">
    <source>
        <dbReference type="EMBL" id="KAL1110302.1"/>
    </source>
</evidence>
<dbReference type="InterPro" id="IPR013162">
    <property type="entry name" value="CD80_C2-set"/>
</dbReference>
<evidence type="ECO:0000259" key="2">
    <source>
        <dbReference type="PROSITE" id="PS50835"/>
    </source>
</evidence>
<dbReference type="InterPro" id="IPR013783">
    <property type="entry name" value="Ig-like_fold"/>
</dbReference>
<dbReference type="InterPro" id="IPR036179">
    <property type="entry name" value="Ig-like_dom_sf"/>
</dbReference>
<comment type="caution">
    <text evidence="3">The sequence shown here is derived from an EMBL/GenBank/DDBJ whole genome shotgun (WGS) entry which is preliminary data.</text>
</comment>
<dbReference type="InterPro" id="IPR007110">
    <property type="entry name" value="Ig-like_dom"/>
</dbReference>